<gene>
    <name evidence="2" type="ORF">LX78_02359</name>
</gene>
<evidence type="ECO:0000259" key="1">
    <source>
        <dbReference type="Pfam" id="PF04264"/>
    </source>
</evidence>
<proteinExistence type="predicted"/>
<dbReference type="AlphaFoldDB" id="A0A316E4W5"/>
<comment type="caution">
    <text evidence="2">The sequence shown here is derived from an EMBL/GenBank/DDBJ whole genome shotgun (WGS) entry which is preliminary data.</text>
</comment>
<sequence length="210" mass="23681">MKKIKNIVWSLVALLIIIVVSGYTKSTSVLPKNETVILKETNQIQTINLFVTHGHCSTPFSGIVENLKVDVPKRLDFGNPLENMEISFEVNPNTFNVCAGDELTERVKTPGLFINEKKDNMIFKSTQVYTMGLDWYQVNGKLSIKGVEKDVKFFVSGIRDPKDTMASSLVVEGQMNLLDWGIDYDKIVYGKSDSVPTKWMHINMKIDLSS</sequence>
<feature type="domain" description="Lipid/polyisoprenoid-binding YceI-like" evidence="1">
    <location>
        <begin position="59"/>
        <end position="192"/>
    </location>
</feature>
<evidence type="ECO:0000313" key="2">
    <source>
        <dbReference type="EMBL" id="PWK17960.1"/>
    </source>
</evidence>
<dbReference type="InterPro" id="IPR036761">
    <property type="entry name" value="TTHA0802/YceI-like_sf"/>
</dbReference>
<dbReference type="Pfam" id="PF04264">
    <property type="entry name" value="YceI"/>
    <property type="match status" value="1"/>
</dbReference>
<dbReference type="RefSeq" id="WP_109682846.1">
    <property type="nucleotide sequence ID" value="NZ_QGGP01000006.1"/>
</dbReference>
<name>A0A316E4W5_9FLAO</name>
<accession>A0A316E4W5</accession>
<dbReference type="SUPFAM" id="SSF101874">
    <property type="entry name" value="YceI-like"/>
    <property type="match status" value="1"/>
</dbReference>
<dbReference type="Proteomes" id="UP000245430">
    <property type="component" value="Unassembled WGS sequence"/>
</dbReference>
<dbReference type="InterPro" id="IPR007372">
    <property type="entry name" value="Lipid/polyisoprenoid-bd_YceI"/>
</dbReference>
<organism evidence="2 3">
    <name type="scientific">Xanthomarina spongicola</name>
    <dbReference type="NCBI Taxonomy" id="570520"/>
    <lineage>
        <taxon>Bacteria</taxon>
        <taxon>Pseudomonadati</taxon>
        <taxon>Bacteroidota</taxon>
        <taxon>Flavobacteriia</taxon>
        <taxon>Flavobacteriales</taxon>
        <taxon>Flavobacteriaceae</taxon>
        <taxon>Xanthomarina</taxon>
    </lineage>
</organism>
<dbReference type="Gene3D" id="2.40.128.110">
    <property type="entry name" value="Lipid/polyisoprenoid-binding, YceI-like"/>
    <property type="match status" value="1"/>
</dbReference>
<protein>
    <submittedName>
        <fullName evidence="2">YceI-like domain-containing protein</fullName>
    </submittedName>
</protein>
<keyword evidence="3" id="KW-1185">Reference proteome</keyword>
<evidence type="ECO:0000313" key="3">
    <source>
        <dbReference type="Proteomes" id="UP000245430"/>
    </source>
</evidence>
<dbReference type="EMBL" id="QGGP01000006">
    <property type="protein sequence ID" value="PWK17960.1"/>
    <property type="molecule type" value="Genomic_DNA"/>
</dbReference>
<dbReference type="OrthoDB" id="1186790at2"/>
<reference evidence="2 3" key="1">
    <citation type="submission" date="2018-05" db="EMBL/GenBank/DDBJ databases">
        <title>Genomic Encyclopedia of Archaeal and Bacterial Type Strains, Phase II (KMG-II): from individual species to whole genera.</title>
        <authorList>
            <person name="Goeker M."/>
        </authorList>
    </citation>
    <scope>NUCLEOTIDE SEQUENCE [LARGE SCALE GENOMIC DNA]</scope>
    <source>
        <strain evidence="2 3">DSM 22637</strain>
    </source>
</reference>